<dbReference type="PANTHER" id="PTHR43798:SF33">
    <property type="entry name" value="HYDROLASE, PUTATIVE (AFU_ORTHOLOGUE AFUA_2G14860)-RELATED"/>
    <property type="match status" value="1"/>
</dbReference>
<dbReference type="PRINTS" id="PR00412">
    <property type="entry name" value="EPOXHYDRLASE"/>
</dbReference>
<dbReference type="GO" id="GO:0016787">
    <property type="term" value="F:hydrolase activity"/>
    <property type="evidence" value="ECO:0007669"/>
    <property type="project" value="UniProtKB-KW"/>
</dbReference>
<dbReference type="InterPro" id="IPR050266">
    <property type="entry name" value="AB_hydrolase_sf"/>
</dbReference>
<dbReference type="GO" id="GO:0016020">
    <property type="term" value="C:membrane"/>
    <property type="evidence" value="ECO:0007669"/>
    <property type="project" value="TreeGrafter"/>
</dbReference>
<sequence length="273" mass="30918">MEALETQYAMIEGHRIAYKEMGEGQPLLLIHGIPTNKLMWREVMPELAKHYRVIAPDMLNYGESDMPLDADVSINAQTRIFIKLMDALGIARADVVSHDIGGGIGQLMAVNHPERIRRQVLIDSVCFDSWPIPEFKQLLEPGVEEATSVEEFISTMRGFMPSGVYDPAVATEEMVERYVAQWNSAEGKAAFFRNMRRLNKEYTEAIAGDLKNIEIDTLVLWGDKDSFQKPDYGPMLAEAIPGAELVWVENAGHWVTDEKPQETTRYILEFLAR</sequence>
<feature type="domain" description="AB hydrolase-1" evidence="1">
    <location>
        <begin position="26"/>
        <end position="128"/>
    </location>
</feature>
<dbReference type="InterPro" id="IPR000639">
    <property type="entry name" value="Epox_hydrolase-like"/>
</dbReference>
<keyword evidence="3" id="KW-1185">Reference proteome</keyword>
<dbReference type="PANTHER" id="PTHR43798">
    <property type="entry name" value="MONOACYLGLYCEROL LIPASE"/>
    <property type="match status" value="1"/>
</dbReference>
<dbReference type="InterPro" id="IPR029058">
    <property type="entry name" value="AB_hydrolase_fold"/>
</dbReference>
<evidence type="ECO:0000259" key="1">
    <source>
        <dbReference type="Pfam" id="PF00561"/>
    </source>
</evidence>
<reference evidence="2 3" key="1">
    <citation type="submission" date="2019-07" db="EMBL/GenBank/DDBJ databases">
        <title>Diversity of Bacteria from Kongsfjorden, Arctic.</title>
        <authorList>
            <person name="Yu Y."/>
        </authorList>
    </citation>
    <scope>NUCLEOTIDE SEQUENCE [LARGE SCALE GENOMIC DNA]</scope>
    <source>
        <strain evidence="2 3">SM1923</strain>
    </source>
</reference>
<organism evidence="2 3">
    <name type="scientific">Cobetia crustatorum</name>
    <dbReference type="NCBI Taxonomy" id="553385"/>
    <lineage>
        <taxon>Bacteria</taxon>
        <taxon>Pseudomonadati</taxon>
        <taxon>Pseudomonadota</taxon>
        <taxon>Gammaproteobacteria</taxon>
        <taxon>Oceanospirillales</taxon>
        <taxon>Halomonadaceae</taxon>
        <taxon>Cobetia</taxon>
    </lineage>
</organism>
<evidence type="ECO:0000313" key="3">
    <source>
        <dbReference type="Proteomes" id="UP000319941"/>
    </source>
</evidence>
<dbReference type="OrthoDB" id="9780765at2"/>
<comment type="caution">
    <text evidence="2">The sequence shown here is derived from an EMBL/GenBank/DDBJ whole genome shotgun (WGS) entry which is preliminary data.</text>
</comment>
<dbReference type="EMBL" id="VNFH01000006">
    <property type="protein sequence ID" value="TVU70240.1"/>
    <property type="molecule type" value="Genomic_DNA"/>
</dbReference>
<dbReference type="AlphaFoldDB" id="A0A558HM69"/>
<proteinExistence type="predicted"/>
<dbReference type="SUPFAM" id="SSF53474">
    <property type="entry name" value="alpha/beta-Hydrolases"/>
    <property type="match status" value="1"/>
</dbReference>
<protein>
    <submittedName>
        <fullName evidence="2">Alpha/beta hydrolase</fullName>
    </submittedName>
</protein>
<dbReference type="Pfam" id="PF00561">
    <property type="entry name" value="Abhydrolase_1"/>
    <property type="match status" value="1"/>
</dbReference>
<name>A0A558HM69_9GAMM</name>
<dbReference type="STRING" id="553385.GCA_000591415_00639"/>
<gene>
    <name evidence="2" type="ORF">FQP86_09750</name>
</gene>
<dbReference type="Proteomes" id="UP000319941">
    <property type="component" value="Unassembled WGS sequence"/>
</dbReference>
<dbReference type="InterPro" id="IPR000073">
    <property type="entry name" value="AB_hydrolase_1"/>
</dbReference>
<evidence type="ECO:0000313" key="2">
    <source>
        <dbReference type="EMBL" id="TVU70240.1"/>
    </source>
</evidence>
<keyword evidence="2" id="KW-0378">Hydrolase</keyword>
<dbReference type="Gene3D" id="3.40.50.1820">
    <property type="entry name" value="alpha/beta hydrolase"/>
    <property type="match status" value="1"/>
</dbReference>
<dbReference type="PRINTS" id="PR00111">
    <property type="entry name" value="ABHYDROLASE"/>
</dbReference>
<accession>A0A558HM69</accession>